<evidence type="ECO:0000256" key="2">
    <source>
        <dbReference type="SAM" id="SignalP"/>
    </source>
</evidence>
<dbReference type="STRING" id="1029756.W911_09405"/>
<dbReference type="Proteomes" id="UP000018542">
    <property type="component" value="Chromosome"/>
</dbReference>
<feature type="compositionally biased region" description="Low complexity" evidence="1">
    <location>
        <begin position="29"/>
        <end position="40"/>
    </location>
</feature>
<evidence type="ECO:0000313" key="3">
    <source>
        <dbReference type="EMBL" id="AHB50156.1"/>
    </source>
</evidence>
<feature type="compositionally biased region" description="Basic and acidic residues" evidence="1">
    <location>
        <begin position="41"/>
        <end position="52"/>
    </location>
</feature>
<accession>V5SGZ6</accession>
<dbReference type="KEGG" id="hni:W911_09405"/>
<name>V5SGZ6_9HYPH</name>
<dbReference type="EMBL" id="CP006912">
    <property type="protein sequence ID" value="AHB50156.1"/>
    <property type="molecule type" value="Genomic_DNA"/>
</dbReference>
<feature type="compositionally biased region" description="Basic and acidic residues" evidence="1">
    <location>
        <begin position="71"/>
        <end position="80"/>
    </location>
</feature>
<dbReference type="PATRIC" id="fig|1029756.8.peg.1960"/>
<keyword evidence="2" id="KW-0732">Signal</keyword>
<dbReference type="RefSeq" id="WP_023787248.1">
    <property type="nucleotide sequence ID" value="NC_022997.1"/>
</dbReference>
<sequence>MKCTAASVAAIALLVSAAQVTSAAYADKKSAASTGTATASETEKSGTDEKLQSIEQGFSIPAADGASGKTETQKKDAGKK</sequence>
<dbReference type="HOGENOM" id="CLU_2584983_0_0_5"/>
<reference evidence="3 4" key="1">
    <citation type="journal article" date="2014" name="Genome Announc.">
        <title>Complete Genome Sequence of Hyphomicrobium nitrativorans Strain NL23, a Denitrifying Bacterium Isolated from Biofilm of a Methanol-Fed Denitrification System Treating Seawater at the Montreal Biodome.</title>
        <authorList>
            <person name="Martineau C."/>
            <person name="Villeneuve C."/>
            <person name="Mauffrey F."/>
            <person name="Villemur R."/>
        </authorList>
    </citation>
    <scope>NUCLEOTIDE SEQUENCE [LARGE SCALE GENOMIC DNA]</scope>
    <source>
        <strain evidence="3">NL23</strain>
    </source>
</reference>
<feature type="signal peptide" evidence="2">
    <location>
        <begin position="1"/>
        <end position="23"/>
    </location>
</feature>
<proteinExistence type="predicted"/>
<evidence type="ECO:0000313" key="4">
    <source>
        <dbReference type="Proteomes" id="UP000018542"/>
    </source>
</evidence>
<organism evidence="3 4">
    <name type="scientific">Hyphomicrobium nitrativorans NL23</name>
    <dbReference type="NCBI Taxonomy" id="1029756"/>
    <lineage>
        <taxon>Bacteria</taxon>
        <taxon>Pseudomonadati</taxon>
        <taxon>Pseudomonadota</taxon>
        <taxon>Alphaproteobacteria</taxon>
        <taxon>Hyphomicrobiales</taxon>
        <taxon>Hyphomicrobiaceae</taxon>
        <taxon>Hyphomicrobium</taxon>
    </lineage>
</organism>
<feature type="chain" id="PRO_5004740718" evidence="2">
    <location>
        <begin position="24"/>
        <end position="80"/>
    </location>
</feature>
<protein>
    <submittedName>
        <fullName evidence="3">Uncharacterized protein</fullName>
    </submittedName>
</protein>
<dbReference type="AlphaFoldDB" id="V5SGZ6"/>
<gene>
    <name evidence="3" type="ORF">W911_09405</name>
</gene>
<feature type="region of interest" description="Disordered" evidence="1">
    <location>
        <begin position="29"/>
        <end position="80"/>
    </location>
</feature>
<evidence type="ECO:0000256" key="1">
    <source>
        <dbReference type="SAM" id="MobiDB-lite"/>
    </source>
</evidence>
<keyword evidence="4" id="KW-1185">Reference proteome</keyword>